<reference evidence="4 5" key="1">
    <citation type="submission" date="2023-07" db="EMBL/GenBank/DDBJ databases">
        <title>Sorghum-associated microbial communities from plants grown in Nebraska, USA.</title>
        <authorList>
            <person name="Schachtman D."/>
        </authorList>
    </citation>
    <scope>NUCLEOTIDE SEQUENCE [LARGE SCALE GENOMIC DNA]</scope>
    <source>
        <strain evidence="4 5">2980</strain>
    </source>
</reference>
<sequence length="282" mass="29675">MLTGSAPHGRLRLAVWGDPIGHSRSPALHAAAYRALGLDWDYGRRQVGASAFRAAVDALGPDWHGLSLTMPLKEEAFAWARVRDRHAELTGTANTLVLDGDRRGHAWNTDIGGLVLALRESGLGGARSVRILGAGATAASAIVAAADLGAERIEVVSRRAEAVEPLRRIAEAAGARLEDRRFDGRFEPVALTISTLPGGAEPPEATVESLAVAGGALFDVAYSPWPSALARGWSDEPALPGLGMLLHQAVLQVRIFVGGDVTLPLPEEGAVVAEMRRALMGD</sequence>
<dbReference type="Pfam" id="PF08501">
    <property type="entry name" value="Shikimate_dh_N"/>
    <property type="match status" value="1"/>
</dbReference>
<proteinExistence type="predicted"/>
<protein>
    <submittedName>
        <fullName evidence="4">Shikimate dehydrogenase</fullName>
        <ecNumber evidence="4">1.1.1.25</ecNumber>
    </submittedName>
</protein>
<dbReference type="GO" id="GO:0004764">
    <property type="term" value="F:shikimate 3-dehydrogenase (NADP+) activity"/>
    <property type="evidence" value="ECO:0007669"/>
    <property type="project" value="UniProtKB-EC"/>
</dbReference>
<dbReference type="InterPro" id="IPR022893">
    <property type="entry name" value="Shikimate_DH_fam"/>
</dbReference>
<keyword evidence="2" id="KW-0057">Aromatic amino acid biosynthesis</keyword>
<dbReference type="EMBL" id="JAVDUM010000015">
    <property type="protein sequence ID" value="MDR6868554.1"/>
    <property type="molecule type" value="Genomic_DNA"/>
</dbReference>
<organism evidence="4 5">
    <name type="scientific">Microbacterium resistens</name>
    <dbReference type="NCBI Taxonomy" id="156977"/>
    <lineage>
        <taxon>Bacteria</taxon>
        <taxon>Bacillati</taxon>
        <taxon>Actinomycetota</taxon>
        <taxon>Actinomycetes</taxon>
        <taxon>Micrococcales</taxon>
        <taxon>Microbacteriaceae</taxon>
        <taxon>Microbacterium</taxon>
    </lineage>
</organism>
<dbReference type="InterPro" id="IPR046346">
    <property type="entry name" value="Aminoacid_DH-like_N_sf"/>
</dbReference>
<comment type="pathway">
    <text evidence="1">Metabolic intermediate biosynthesis; chorismate biosynthesis; chorismate from D-erythrose 4-phosphate and phosphoenolpyruvate: step 4/7.</text>
</comment>
<name>A0ABU1SG22_9MICO</name>
<accession>A0ABU1SG22</accession>
<gene>
    <name evidence="4" type="ORF">J2Y69_003173</name>
</gene>
<evidence type="ECO:0000256" key="2">
    <source>
        <dbReference type="ARBA" id="ARBA00023141"/>
    </source>
</evidence>
<keyword evidence="2" id="KW-0028">Amino-acid biosynthesis</keyword>
<dbReference type="Gene3D" id="3.40.50.720">
    <property type="entry name" value="NAD(P)-binding Rossmann-like Domain"/>
    <property type="match status" value="1"/>
</dbReference>
<keyword evidence="4" id="KW-0560">Oxidoreductase</keyword>
<dbReference type="Gene3D" id="3.40.50.10860">
    <property type="entry name" value="Leucine Dehydrogenase, chain A, domain 1"/>
    <property type="match status" value="1"/>
</dbReference>
<dbReference type="InterPro" id="IPR013708">
    <property type="entry name" value="Shikimate_DH-bd_N"/>
</dbReference>
<evidence type="ECO:0000259" key="3">
    <source>
        <dbReference type="Pfam" id="PF08501"/>
    </source>
</evidence>
<dbReference type="RefSeq" id="WP_310022488.1">
    <property type="nucleotide sequence ID" value="NZ_JAVDUM010000015.1"/>
</dbReference>
<evidence type="ECO:0000313" key="5">
    <source>
        <dbReference type="Proteomes" id="UP001259347"/>
    </source>
</evidence>
<comment type="caution">
    <text evidence="4">The sequence shown here is derived from an EMBL/GenBank/DDBJ whole genome shotgun (WGS) entry which is preliminary data.</text>
</comment>
<dbReference type="InterPro" id="IPR036291">
    <property type="entry name" value="NAD(P)-bd_dom_sf"/>
</dbReference>
<keyword evidence="5" id="KW-1185">Reference proteome</keyword>
<feature type="domain" description="Shikimate dehydrogenase substrate binding N-terminal" evidence="3">
    <location>
        <begin position="15"/>
        <end position="96"/>
    </location>
</feature>
<dbReference type="SUPFAM" id="SSF53223">
    <property type="entry name" value="Aminoacid dehydrogenase-like, N-terminal domain"/>
    <property type="match status" value="1"/>
</dbReference>
<dbReference type="PANTHER" id="PTHR21089:SF1">
    <property type="entry name" value="BIFUNCTIONAL 3-DEHYDROQUINATE DEHYDRATASE_SHIKIMATE DEHYDROGENASE, CHLOROPLASTIC"/>
    <property type="match status" value="1"/>
</dbReference>
<dbReference type="Proteomes" id="UP001259347">
    <property type="component" value="Unassembled WGS sequence"/>
</dbReference>
<evidence type="ECO:0000313" key="4">
    <source>
        <dbReference type="EMBL" id="MDR6868554.1"/>
    </source>
</evidence>
<evidence type="ECO:0000256" key="1">
    <source>
        <dbReference type="ARBA" id="ARBA00004871"/>
    </source>
</evidence>
<dbReference type="SUPFAM" id="SSF51735">
    <property type="entry name" value="NAD(P)-binding Rossmann-fold domains"/>
    <property type="match status" value="1"/>
</dbReference>
<dbReference type="EC" id="1.1.1.25" evidence="4"/>
<dbReference type="PANTHER" id="PTHR21089">
    <property type="entry name" value="SHIKIMATE DEHYDROGENASE"/>
    <property type="match status" value="1"/>
</dbReference>